<accession>A0ABU6YNI6</accession>
<dbReference type="Proteomes" id="UP001341840">
    <property type="component" value="Unassembled WGS sequence"/>
</dbReference>
<proteinExistence type="predicted"/>
<reference evidence="2 3" key="1">
    <citation type="journal article" date="2023" name="Plants (Basel)">
        <title>Bridging the Gap: Combining Genomics and Transcriptomics Approaches to Understand Stylosanthes scabra, an Orphan Legume from the Brazilian Caatinga.</title>
        <authorList>
            <person name="Ferreira-Neto J.R.C."/>
            <person name="da Silva M.D."/>
            <person name="Binneck E."/>
            <person name="de Melo N.F."/>
            <person name="da Silva R.H."/>
            <person name="de Melo A.L.T.M."/>
            <person name="Pandolfi V."/>
            <person name="Bustamante F.O."/>
            <person name="Brasileiro-Vidal A.C."/>
            <person name="Benko-Iseppon A.M."/>
        </authorList>
    </citation>
    <scope>NUCLEOTIDE SEQUENCE [LARGE SCALE GENOMIC DNA]</scope>
    <source>
        <tissue evidence="2">Leaves</tissue>
    </source>
</reference>
<organism evidence="2 3">
    <name type="scientific">Stylosanthes scabra</name>
    <dbReference type="NCBI Taxonomy" id="79078"/>
    <lineage>
        <taxon>Eukaryota</taxon>
        <taxon>Viridiplantae</taxon>
        <taxon>Streptophyta</taxon>
        <taxon>Embryophyta</taxon>
        <taxon>Tracheophyta</taxon>
        <taxon>Spermatophyta</taxon>
        <taxon>Magnoliopsida</taxon>
        <taxon>eudicotyledons</taxon>
        <taxon>Gunneridae</taxon>
        <taxon>Pentapetalae</taxon>
        <taxon>rosids</taxon>
        <taxon>fabids</taxon>
        <taxon>Fabales</taxon>
        <taxon>Fabaceae</taxon>
        <taxon>Papilionoideae</taxon>
        <taxon>50 kb inversion clade</taxon>
        <taxon>dalbergioids sensu lato</taxon>
        <taxon>Dalbergieae</taxon>
        <taxon>Pterocarpus clade</taxon>
        <taxon>Stylosanthes</taxon>
    </lineage>
</organism>
<sequence>MGGVFFAPLSGCACISAFGRHGVFSFALTSCMLLLLKRVLCLSALIRVESSLILSKRPFWLDDEGTPFPWVYWNAEIAYSKIWKSRAVLTALCKMKEAERAGPRSILPSSKAQMTAFGASASVPVAQASTPATSVPPAPSSGAVKARKKPLVV</sequence>
<feature type="region of interest" description="Disordered" evidence="1">
    <location>
        <begin position="129"/>
        <end position="153"/>
    </location>
</feature>
<keyword evidence="3" id="KW-1185">Reference proteome</keyword>
<evidence type="ECO:0000313" key="3">
    <source>
        <dbReference type="Proteomes" id="UP001341840"/>
    </source>
</evidence>
<evidence type="ECO:0000256" key="1">
    <source>
        <dbReference type="SAM" id="MobiDB-lite"/>
    </source>
</evidence>
<protein>
    <submittedName>
        <fullName evidence="2">Uncharacterized protein</fullName>
    </submittedName>
</protein>
<dbReference type="EMBL" id="JASCZI010242562">
    <property type="protein sequence ID" value="MED6211471.1"/>
    <property type="molecule type" value="Genomic_DNA"/>
</dbReference>
<gene>
    <name evidence="2" type="ORF">PIB30_073925</name>
</gene>
<evidence type="ECO:0000313" key="2">
    <source>
        <dbReference type="EMBL" id="MED6211471.1"/>
    </source>
</evidence>
<name>A0ABU6YNI6_9FABA</name>
<comment type="caution">
    <text evidence="2">The sequence shown here is derived from an EMBL/GenBank/DDBJ whole genome shotgun (WGS) entry which is preliminary data.</text>
</comment>